<dbReference type="EMBL" id="BLLF01000601">
    <property type="protein sequence ID" value="GFH13340.1"/>
    <property type="molecule type" value="Genomic_DNA"/>
</dbReference>
<evidence type="ECO:0000256" key="3">
    <source>
        <dbReference type="ARBA" id="ARBA00022640"/>
    </source>
</evidence>
<evidence type="ECO:0000256" key="5">
    <source>
        <dbReference type="ARBA" id="ARBA00038237"/>
    </source>
</evidence>
<evidence type="ECO:0000313" key="7">
    <source>
        <dbReference type="Proteomes" id="UP000485058"/>
    </source>
</evidence>
<evidence type="ECO:0000256" key="4">
    <source>
        <dbReference type="ARBA" id="ARBA00022946"/>
    </source>
</evidence>
<dbReference type="GO" id="GO:0043036">
    <property type="term" value="C:starch grain"/>
    <property type="evidence" value="ECO:0007669"/>
    <property type="project" value="TreeGrafter"/>
</dbReference>
<dbReference type="Proteomes" id="UP000485058">
    <property type="component" value="Unassembled WGS sequence"/>
</dbReference>
<sequence length="241" mass="26292">AVWEVYLDPKWARQRLRLYKAHDQALEQFLKQSDEPSRPLAEAQHEEQDPSAKAAAILDRAPSLVLLFLVPEAALAAGSGPLPARAPATSRPTSLPSLMTEEMPRQIFPQLRSQESEELAAASRTQLPPLQSIMELTTAHLAPSRQGEVAGEEAVAAPAPVGRQLADGQGVLADGTHWEKKSGEELGEGGFWKRWTLLKGWTEDGTVAFEECWWESSDWAGMKELGATKSGHTPSGKSHLT</sequence>
<keyword evidence="3" id="KW-0934">Plastid</keyword>
<dbReference type="PANTHER" id="PTHR34113">
    <property type="entry name" value="INACTIVE PURPLE ACID PHOSPHATASE-LIKE PROTEIN"/>
    <property type="match status" value="1"/>
</dbReference>
<dbReference type="PANTHER" id="PTHR34113:SF2">
    <property type="entry name" value="PROTEIN LIKE EARLY STARVATION, CHLOROPLASTIC"/>
    <property type="match status" value="1"/>
</dbReference>
<keyword evidence="4" id="KW-0809">Transit peptide</keyword>
<accession>A0A699YU47</accession>
<evidence type="ECO:0000256" key="2">
    <source>
        <dbReference type="ARBA" id="ARBA00022528"/>
    </source>
</evidence>
<gene>
    <name evidence="6" type="ORF">HaLaN_09205</name>
</gene>
<keyword evidence="2" id="KW-0150">Chloroplast</keyword>
<keyword evidence="7" id="KW-1185">Reference proteome</keyword>
<dbReference type="GO" id="GO:2001070">
    <property type="term" value="F:starch binding"/>
    <property type="evidence" value="ECO:0007669"/>
    <property type="project" value="TreeGrafter"/>
</dbReference>
<proteinExistence type="inferred from homology"/>
<evidence type="ECO:0000256" key="1">
    <source>
        <dbReference type="ARBA" id="ARBA00004470"/>
    </source>
</evidence>
<reference evidence="6 7" key="1">
    <citation type="submission" date="2020-02" db="EMBL/GenBank/DDBJ databases">
        <title>Draft genome sequence of Haematococcus lacustris strain NIES-144.</title>
        <authorList>
            <person name="Morimoto D."/>
            <person name="Nakagawa S."/>
            <person name="Yoshida T."/>
            <person name="Sawayama S."/>
        </authorList>
    </citation>
    <scope>NUCLEOTIDE SEQUENCE [LARGE SCALE GENOMIC DNA]</scope>
    <source>
        <strain evidence="6 7">NIES-144</strain>
    </source>
</reference>
<dbReference type="GO" id="GO:0009570">
    <property type="term" value="C:chloroplast stroma"/>
    <property type="evidence" value="ECO:0007669"/>
    <property type="project" value="UniProtKB-SubCell"/>
</dbReference>
<comment type="caution">
    <text evidence="6">The sequence shown here is derived from an EMBL/GenBank/DDBJ whole genome shotgun (WGS) entry which is preliminary data.</text>
</comment>
<comment type="subcellular location">
    <subcellularLocation>
        <location evidence="1">Plastid</location>
        <location evidence="1">Chloroplast stroma</location>
    </subcellularLocation>
</comment>
<dbReference type="AlphaFoldDB" id="A0A699YU47"/>
<name>A0A699YU47_HAELA</name>
<feature type="non-terminal residue" evidence="6">
    <location>
        <position position="1"/>
    </location>
</feature>
<comment type="similarity">
    <text evidence="5">Belongs to the ESV1 family.</text>
</comment>
<dbReference type="GO" id="GO:0005982">
    <property type="term" value="P:starch metabolic process"/>
    <property type="evidence" value="ECO:0007669"/>
    <property type="project" value="TreeGrafter"/>
</dbReference>
<evidence type="ECO:0000313" key="6">
    <source>
        <dbReference type="EMBL" id="GFH13340.1"/>
    </source>
</evidence>
<protein>
    <submittedName>
        <fullName evidence="6">Uncharacterized protein</fullName>
    </submittedName>
</protein>
<dbReference type="GO" id="GO:2000904">
    <property type="term" value="P:regulation of starch metabolic process"/>
    <property type="evidence" value="ECO:0007669"/>
    <property type="project" value="TreeGrafter"/>
</dbReference>
<organism evidence="6 7">
    <name type="scientific">Haematococcus lacustris</name>
    <name type="common">Green alga</name>
    <name type="synonym">Haematococcus pluvialis</name>
    <dbReference type="NCBI Taxonomy" id="44745"/>
    <lineage>
        <taxon>Eukaryota</taxon>
        <taxon>Viridiplantae</taxon>
        <taxon>Chlorophyta</taxon>
        <taxon>core chlorophytes</taxon>
        <taxon>Chlorophyceae</taxon>
        <taxon>CS clade</taxon>
        <taxon>Chlamydomonadales</taxon>
        <taxon>Haematococcaceae</taxon>
        <taxon>Haematococcus</taxon>
    </lineage>
</organism>
<dbReference type="InterPro" id="IPR052495">
    <property type="entry name" value="Alpha-glucan_binding_chloro"/>
</dbReference>